<comment type="caution">
    <text evidence="2">The sequence shown here is derived from an EMBL/GenBank/DDBJ whole genome shotgun (WGS) entry which is preliminary data.</text>
</comment>
<evidence type="ECO:0000313" key="2">
    <source>
        <dbReference type="EMBL" id="OGK22224.1"/>
    </source>
</evidence>
<dbReference type="Proteomes" id="UP000177026">
    <property type="component" value="Unassembled WGS sequence"/>
</dbReference>
<protein>
    <submittedName>
        <fullName evidence="2">Uncharacterized protein</fullName>
    </submittedName>
</protein>
<evidence type="ECO:0000256" key="1">
    <source>
        <dbReference type="SAM" id="MobiDB-lite"/>
    </source>
</evidence>
<organism evidence="2 3">
    <name type="scientific">Candidatus Roizmanbacteria bacterium RIFCSPHIGHO2_01_FULL_39_8</name>
    <dbReference type="NCBI Taxonomy" id="1802033"/>
    <lineage>
        <taxon>Bacteria</taxon>
        <taxon>Candidatus Roizmaniibacteriota</taxon>
    </lineage>
</organism>
<dbReference type="EMBL" id="MFZI01000003">
    <property type="protein sequence ID" value="OGK22224.1"/>
    <property type="molecule type" value="Genomic_DNA"/>
</dbReference>
<dbReference type="AlphaFoldDB" id="A0A1F7GTS2"/>
<name>A0A1F7GTS2_9BACT</name>
<gene>
    <name evidence="2" type="ORF">A2866_06180</name>
</gene>
<evidence type="ECO:0000313" key="3">
    <source>
        <dbReference type="Proteomes" id="UP000177026"/>
    </source>
</evidence>
<sequence length="86" mass="9539">MSKRFWRRRAALRASRIADEIPAPAPTSLSGPATLQQIVHKVHIRDQEVKKSAAEKRAEQDAHALFAGQMSEFRAKRTDSSGNGRG</sequence>
<accession>A0A1F7GTS2</accession>
<proteinExistence type="predicted"/>
<feature type="region of interest" description="Disordered" evidence="1">
    <location>
        <begin position="65"/>
        <end position="86"/>
    </location>
</feature>
<reference evidence="2 3" key="1">
    <citation type="journal article" date="2016" name="Nat. Commun.">
        <title>Thousands of microbial genomes shed light on interconnected biogeochemical processes in an aquifer system.</title>
        <authorList>
            <person name="Anantharaman K."/>
            <person name="Brown C.T."/>
            <person name="Hug L.A."/>
            <person name="Sharon I."/>
            <person name="Castelle C.J."/>
            <person name="Probst A.J."/>
            <person name="Thomas B.C."/>
            <person name="Singh A."/>
            <person name="Wilkins M.J."/>
            <person name="Karaoz U."/>
            <person name="Brodie E.L."/>
            <person name="Williams K.H."/>
            <person name="Hubbard S.S."/>
            <person name="Banfield J.F."/>
        </authorList>
    </citation>
    <scope>NUCLEOTIDE SEQUENCE [LARGE SCALE GENOMIC DNA]</scope>
</reference>